<dbReference type="InterPro" id="IPR023214">
    <property type="entry name" value="HAD_sf"/>
</dbReference>
<feature type="region of interest" description="Disordered" evidence="1">
    <location>
        <begin position="26"/>
        <end position="46"/>
    </location>
</feature>
<dbReference type="Proteomes" id="UP001164020">
    <property type="component" value="Chromosome"/>
</dbReference>
<name>A0ABY7BW90_9HYPH</name>
<dbReference type="PANTHER" id="PTHR12725">
    <property type="entry name" value="HALOACID DEHALOGENASE-LIKE HYDROLASE"/>
    <property type="match status" value="1"/>
</dbReference>
<protein>
    <submittedName>
        <fullName evidence="2">Pyrimidine 5'-nucleotidase</fullName>
    </submittedName>
</protein>
<dbReference type="SUPFAM" id="SSF56784">
    <property type="entry name" value="HAD-like"/>
    <property type="match status" value="1"/>
</dbReference>
<dbReference type="SFLD" id="SFLDS00003">
    <property type="entry name" value="Haloacid_Dehalogenase"/>
    <property type="match status" value="1"/>
</dbReference>
<organism evidence="2 3">
    <name type="scientific">Jiella pelagia</name>
    <dbReference type="NCBI Taxonomy" id="2986949"/>
    <lineage>
        <taxon>Bacteria</taxon>
        <taxon>Pseudomonadati</taxon>
        <taxon>Pseudomonadota</taxon>
        <taxon>Alphaproteobacteria</taxon>
        <taxon>Hyphomicrobiales</taxon>
        <taxon>Aurantimonadaceae</taxon>
        <taxon>Jiella</taxon>
    </lineage>
</organism>
<keyword evidence="3" id="KW-1185">Reference proteome</keyword>
<dbReference type="InterPro" id="IPR006439">
    <property type="entry name" value="HAD-SF_hydro_IA"/>
</dbReference>
<dbReference type="Gene3D" id="1.10.150.450">
    <property type="match status" value="1"/>
</dbReference>
<evidence type="ECO:0000313" key="3">
    <source>
        <dbReference type="Proteomes" id="UP001164020"/>
    </source>
</evidence>
<dbReference type="NCBIfam" id="TIGR01993">
    <property type="entry name" value="Pyr-5-nucltdase"/>
    <property type="match status" value="1"/>
</dbReference>
<accession>A0ABY7BW90</accession>
<dbReference type="Pfam" id="PF00702">
    <property type="entry name" value="Hydrolase"/>
    <property type="match status" value="1"/>
</dbReference>
<evidence type="ECO:0000313" key="2">
    <source>
        <dbReference type="EMBL" id="WAP68086.1"/>
    </source>
</evidence>
<dbReference type="SFLD" id="SFLDG01129">
    <property type="entry name" value="C1.5:_HAD__Beta-PGM__Phosphata"/>
    <property type="match status" value="1"/>
</dbReference>
<dbReference type="Gene3D" id="3.40.50.1000">
    <property type="entry name" value="HAD superfamily/HAD-like"/>
    <property type="match status" value="1"/>
</dbReference>
<proteinExistence type="predicted"/>
<dbReference type="InterPro" id="IPR036412">
    <property type="entry name" value="HAD-like_sf"/>
</dbReference>
<sequence>MIGIQRGISRIVLFFASSDVYHQTMLQKPTKAEQRNQTPTEPGIRKTAEVRPGDFAGIRDWVFDLDNTLYPRHTNLFSQIDQRMTAFVAEFLQLPKDEARIVQKDFYRRHGTTLRGLMLEHAVDPDTFLQFVHDIDYSWIDPDPALGEVIAALPGRKFIFTNGDRNHAERAARQLGILDHFEDIFDLVAADLVPKPAAETYDKFLGLHRVDAAHAAMFEDLARNLEVPKKLGMRTILIVPTNFEDTFGDVWEHEGREGDHIDYVTDDLGTFLRHLG</sequence>
<dbReference type="PANTHER" id="PTHR12725:SF117">
    <property type="entry name" value="HALOACID DEHALOGENASE-LIKE HYDROLASE"/>
    <property type="match status" value="1"/>
</dbReference>
<reference evidence="2" key="1">
    <citation type="submission" date="2022-12" db="EMBL/GenBank/DDBJ databases">
        <title>Jiella pelagia sp. nov., isolated from phosphonate enriched culture of Northwest Pacific surface seawater.</title>
        <authorList>
            <person name="Shin D.Y."/>
            <person name="Hwang C.Y."/>
        </authorList>
    </citation>
    <scope>NUCLEOTIDE SEQUENCE</scope>
    <source>
        <strain evidence="2">HL-NP1</strain>
    </source>
</reference>
<dbReference type="EMBL" id="CP114029">
    <property type="protein sequence ID" value="WAP68086.1"/>
    <property type="molecule type" value="Genomic_DNA"/>
</dbReference>
<dbReference type="SFLD" id="SFLDG01132">
    <property type="entry name" value="C1.5.3:_5'-Nucleotidase_Like"/>
    <property type="match status" value="1"/>
</dbReference>
<dbReference type="NCBIfam" id="TIGR01509">
    <property type="entry name" value="HAD-SF-IA-v3"/>
    <property type="match status" value="1"/>
</dbReference>
<gene>
    <name evidence="2" type="ORF">OH818_22275</name>
</gene>
<evidence type="ECO:0000256" key="1">
    <source>
        <dbReference type="SAM" id="MobiDB-lite"/>
    </source>
</evidence>
<dbReference type="InterPro" id="IPR010237">
    <property type="entry name" value="Pyr-5-nucltdase"/>
</dbReference>
<dbReference type="CDD" id="cd02604">
    <property type="entry name" value="HAD_5NT"/>
    <property type="match status" value="1"/>
</dbReference>